<evidence type="ECO:0000313" key="2">
    <source>
        <dbReference type="EMBL" id="WZK90381.1"/>
    </source>
</evidence>
<feature type="signal peptide" evidence="1">
    <location>
        <begin position="1"/>
        <end position="18"/>
    </location>
</feature>
<name>A0ABZ2Y0G6_9RHOB</name>
<keyword evidence="3" id="KW-1185">Reference proteome</keyword>
<evidence type="ECO:0000313" key="3">
    <source>
        <dbReference type="Proteomes" id="UP001623232"/>
    </source>
</evidence>
<proteinExistence type="predicted"/>
<dbReference type="RefSeq" id="WP_406649070.1">
    <property type="nucleotide sequence ID" value="NZ_CP123584.1"/>
</dbReference>
<dbReference type="EMBL" id="CP123584">
    <property type="protein sequence ID" value="WZK90381.1"/>
    <property type="molecule type" value="Genomic_DNA"/>
</dbReference>
<dbReference type="NCBIfam" id="NF041384">
    <property type="entry name" value="YHS_seleno_dom"/>
    <property type="match status" value="1"/>
</dbReference>
<gene>
    <name evidence="2" type="ORF">QEZ52_07525</name>
</gene>
<organism evidence="2 3">
    <name type="scientific">Aliisedimentitalea scapharcae</name>
    <dbReference type="NCBI Taxonomy" id="1524259"/>
    <lineage>
        <taxon>Bacteria</taxon>
        <taxon>Pseudomonadati</taxon>
        <taxon>Pseudomonadota</taxon>
        <taxon>Alphaproteobacteria</taxon>
        <taxon>Rhodobacterales</taxon>
        <taxon>Roseobacteraceae</taxon>
        <taxon>Aliisedimentitalea</taxon>
    </lineage>
</organism>
<sequence length="147" mass="16537">MRRFIILLIMLVFLPLTAARADTSIFSESSGVAIGGYDTVAYFKAGHPMPGQRDFAVMWKGVTWLFVSDGNRQAFESNPRAYAPQFGGYCAYAVSNGYLMNGDPMAWEIVDNRLYLTFSPPVHQIWRKDRDGHIAKGQGNWPVVLRN</sequence>
<evidence type="ECO:0000256" key="1">
    <source>
        <dbReference type="SAM" id="SignalP"/>
    </source>
</evidence>
<keyword evidence="1" id="KW-0732">Signal</keyword>
<reference evidence="2 3" key="1">
    <citation type="submission" date="2023-04" db="EMBL/GenBank/DDBJ databases">
        <title>Complete genome sequence of Alisedimentitalea scapharcae.</title>
        <authorList>
            <person name="Rong J.-C."/>
            <person name="Yi M.-L."/>
            <person name="Zhao Q."/>
        </authorList>
    </citation>
    <scope>NUCLEOTIDE SEQUENCE [LARGE SCALE GENOMIC DNA]</scope>
    <source>
        <strain evidence="2 3">KCTC 42119</strain>
    </source>
</reference>
<dbReference type="Proteomes" id="UP001623232">
    <property type="component" value="Chromosome"/>
</dbReference>
<accession>A0ABZ2Y0G6</accession>
<feature type="chain" id="PRO_5046606794" evidence="1">
    <location>
        <begin position="19"/>
        <end position="147"/>
    </location>
</feature>
<protein>
    <submittedName>
        <fullName evidence="2">YHS domain-containing (Seleno)protein</fullName>
    </submittedName>
</protein>